<evidence type="ECO:0000313" key="1">
    <source>
        <dbReference type="EMBL" id="MBB5783157.1"/>
    </source>
</evidence>
<protein>
    <submittedName>
        <fullName evidence="1">Uncharacterized protein</fullName>
    </submittedName>
</protein>
<keyword evidence="2" id="KW-1185">Reference proteome</keyword>
<evidence type="ECO:0000313" key="2">
    <source>
        <dbReference type="Proteomes" id="UP000579153"/>
    </source>
</evidence>
<organism evidence="1 2">
    <name type="scientific">Nonomuraea jabiensis</name>
    <dbReference type="NCBI Taxonomy" id="882448"/>
    <lineage>
        <taxon>Bacteria</taxon>
        <taxon>Bacillati</taxon>
        <taxon>Actinomycetota</taxon>
        <taxon>Actinomycetes</taxon>
        <taxon>Streptosporangiales</taxon>
        <taxon>Streptosporangiaceae</taxon>
        <taxon>Nonomuraea</taxon>
    </lineage>
</organism>
<name>A0A7W9GG62_9ACTN</name>
<reference evidence="1 2" key="1">
    <citation type="submission" date="2020-08" db="EMBL/GenBank/DDBJ databases">
        <title>Sequencing the genomes of 1000 actinobacteria strains.</title>
        <authorList>
            <person name="Klenk H.-P."/>
        </authorList>
    </citation>
    <scope>NUCLEOTIDE SEQUENCE [LARGE SCALE GENOMIC DNA]</scope>
    <source>
        <strain evidence="1 2">DSM 45507</strain>
    </source>
</reference>
<accession>A0A7W9GG62</accession>
<dbReference type="Proteomes" id="UP000579153">
    <property type="component" value="Unassembled WGS sequence"/>
</dbReference>
<dbReference type="EMBL" id="JACHMB010000001">
    <property type="protein sequence ID" value="MBB5783157.1"/>
    <property type="molecule type" value="Genomic_DNA"/>
</dbReference>
<proteinExistence type="predicted"/>
<dbReference type="AlphaFoldDB" id="A0A7W9GG62"/>
<dbReference type="RefSeq" id="WP_185076142.1">
    <property type="nucleotide sequence ID" value="NZ_JACHMB010000001.1"/>
</dbReference>
<comment type="caution">
    <text evidence="1">The sequence shown here is derived from an EMBL/GenBank/DDBJ whole genome shotgun (WGS) entry which is preliminary data.</text>
</comment>
<gene>
    <name evidence="1" type="ORF">HD596_009913</name>
</gene>
<sequence>MRWQIAQLGWDPIQGTLKTDASDREIAVDAETMAILKEHKFTRDAYTSVYPEAVAAAAEATAALLAAKVPSSASHRPARYRPQAEG</sequence>